<dbReference type="Gene3D" id="3.30.1360.120">
    <property type="entry name" value="Probable tRNA modification gtpase trme, domain 1"/>
    <property type="match status" value="1"/>
</dbReference>
<comment type="subunit">
    <text evidence="10">Homodimer. Heterotetramer of two MnmE and two MnmG subunits.</text>
</comment>
<feature type="binding site" evidence="10">
    <location>
        <position position="229"/>
    </location>
    <ligand>
        <name>K(+)</name>
        <dbReference type="ChEBI" id="CHEBI:29103"/>
    </ligand>
</feature>
<keyword evidence="9 10" id="KW-0342">GTP-binding</keyword>
<keyword evidence="6 10" id="KW-0378">Hydrolase</keyword>
<dbReference type="EC" id="3.6.-.-" evidence="10"/>
<comment type="similarity">
    <text evidence="1 10 11">Belongs to the TRAFAC class TrmE-Era-EngA-EngB-Septin-like GTPase superfamily. TrmE GTPase family.</text>
</comment>
<dbReference type="InterPro" id="IPR004520">
    <property type="entry name" value="GTPase_MnmE"/>
</dbReference>
<comment type="caution">
    <text evidence="10">Lacks conserved residue(s) required for the propagation of feature annotation.</text>
</comment>
<dbReference type="HAMAP" id="MF_00379">
    <property type="entry name" value="GTPase_MnmE"/>
    <property type="match status" value="1"/>
</dbReference>
<dbReference type="InterPro" id="IPR006073">
    <property type="entry name" value="GTP-bd"/>
</dbReference>
<feature type="binding site" evidence="10">
    <location>
        <begin position="273"/>
        <end position="276"/>
    </location>
    <ligand>
        <name>GTP</name>
        <dbReference type="ChEBI" id="CHEBI:37565"/>
    </ligand>
</feature>
<evidence type="ECO:0000256" key="2">
    <source>
        <dbReference type="ARBA" id="ARBA00022490"/>
    </source>
</evidence>
<dbReference type="Pfam" id="PF12631">
    <property type="entry name" value="MnmE_helical"/>
    <property type="match status" value="1"/>
</dbReference>
<dbReference type="InterPro" id="IPR027368">
    <property type="entry name" value="MnmE_dom2"/>
</dbReference>
<dbReference type="CDD" id="cd14858">
    <property type="entry name" value="TrmE_N"/>
    <property type="match status" value="1"/>
</dbReference>
<dbReference type="CDD" id="cd04164">
    <property type="entry name" value="trmE"/>
    <property type="match status" value="1"/>
</dbReference>
<keyword evidence="3 10" id="KW-0819">tRNA processing</keyword>
<feature type="binding site" evidence="10">
    <location>
        <position position="250"/>
    </location>
    <ligand>
        <name>K(+)</name>
        <dbReference type="ChEBI" id="CHEBI:29103"/>
    </ligand>
</feature>
<dbReference type="NCBIfam" id="NF003661">
    <property type="entry name" value="PRK05291.1-3"/>
    <property type="match status" value="1"/>
</dbReference>
<feature type="binding site" evidence="10">
    <location>
        <position position="253"/>
    </location>
    <ligand>
        <name>K(+)</name>
        <dbReference type="ChEBI" id="CHEBI:29103"/>
    </ligand>
</feature>
<dbReference type="FunFam" id="3.30.1360.120:FF:000003">
    <property type="entry name" value="tRNA modification GTPase MnmE"/>
    <property type="match status" value="1"/>
</dbReference>
<keyword evidence="8 10" id="KW-0630">Potassium</keyword>
<dbReference type="NCBIfam" id="TIGR00450">
    <property type="entry name" value="mnmE_trmE_thdF"/>
    <property type="match status" value="1"/>
</dbReference>
<organism evidence="12 13">
    <name type="scientific">Paenibacillus larvae subsp. pulvifaciens</name>
    <dbReference type="NCBI Taxonomy" id="1477"/>
    <lineage>
        <taxon>Bacteria</taxon>
        <taxon>Bacillati</taxon>
        <taxon>Bacillota</taxon>
        <taxon>Bacilli</taxon>
        <taxon>Bacillales</taxon>
        <taxon>Paenibacillaceae</taxon>
        <taxon>Paenibacillus</taxon>
    </lineage>
</organism>
<dbReference type="NCBIfam" id="TIGR00231">
    <property type="entry name" value="small_GTP"/>
    <property type="match status" value="1"/>
</dbReference>
<feature type="binding site" evidence="10">
    <location>
        <position position="22"/>
    </location>
    <ligand>
        <name>(6S)-5-formyl-5,6,7,8-tetrahydrofolate</name>
        <dbReference type="ChEBI" id="CHEBI:57457"/>
    </ligand>
</feature>
<keyword evidence="4 10" id="KW-0479">Metal-binding</keyword>
<protein>
    <recommendedName>
        <fullName evidence="10">tRNA modification GTPase MnmE</fullName>
        <ecNumber evidence="10">3.6.-.-</ecNumber>
    </recommendedName>
</protein>
<feature type="binding site" evidence="10">
    <location>
        <position position="254"/>
    </location>
    <ligand>
        <name>Mg(2+)</name>
        <dbReference type="ChEBI" id="CHEBI:18420"/>
    </ligand>
</feature>
<dbReference type="Proteomes" id="UP000192727">
    <property type="component" value="Chromosome"/>
</dbReference>
<dbReference type="RefSeq" id="WP_079940479.1">
    <property type="nucleotide sequence ID" value="NZ_CP020327.1"/>
</dbReference>
<dbReference type="GO" id="GO:0002098">
    <property type="term" value="P:tRNA wobble uridine modification"/>
    <property type="evidence" value="ECO:0007669"/>
    <property type="project" value="TreeGrafter"/>
</dbReference>
<dbReference type="Pfam" id="PF10396">
    <property type="entry name" value="TrmE_N"/>
    <property type="match status" value="1"/>
</dbReference>
<feature type="binding site" evidence="10">
    <location>
        <begin position="229"/>
        <end position="234"/>
    </location>
    <ligand>
        <name>GTP</name>
        <dbReference type="ChEBI" id="CHEBI:37565"/>
    </ligand>
</feature>
<evidence type="ECO:0000256" key="1">
    <source>
        <dbReference type="ARBA" id="ARBA00011043"/>
    </source>
</evidence>
<dbReference type="Pfam" id="PF01926">
    <property type="entry name" value="MMR_HSR1"/>
    <property type="match status" value="1"/>
</dbReference>
<comment type="function">
    <text evidence="10">Exhibits a very high intrinsic GTPase hydrolysis rate. Involved in the addition of a carboxymethylaminomethyl (cmnm) group at the wobble position (U34) of certain tRNAs, forming tRNA-cmnm(5)s(2)U34.</text>
</comment>
<dbReference type="AlphaFoldDB" id="A0A1U9YNI7"/>
<reference evidence="12 13" key="1">
    <citation type="submission" date="2017-03" db="EMBL/GenBank/DDBJ databases">
        <title>Paenibacillus larvae genome sequencing.</title>
        <authorList>
            <person name="Dingman D.W."/>
        </authorList>
    </citation>
    <scope>NUCLEOTIDE SEQUENCE [LARGE SCALE GENOMIC DNA]</scope>
    <source>
        <strain evidence="12 13">SAG 10367</strain>
    </source>
</reference>
<dbReference type="Gene3D" id="1.20.120.430">
    <property type="entry name" value="tRNA modification GTPase MnmE domain 2"/>
    <property type="match status" value="1"/>
</dbReference>
<evidence type="ECO:0000256" key="10">
    <source>
        <dbReference type="HAMAP-Rule" id="MF_00379"/>
    </source>
</evidence>
<dbReference type="PROSITE" id="PS51709">
    <property type="entry name" value="G_TRME"/>
    <property type="match status" value="1"/>
</dbReference>
<feature type="binding site" evidence="10">
    <location>
        <position position="84"/>
    </location>
    <ligand>
        <name>(6S)-5-formyl-5,6,7,8-tetrahydrofolate</name>
        <dbReference type="ChEBI" id="CHEBI:57457"/>
    </ligand>
</feature>
<comment type="subcellular location">
    <subcellularLocation>
        <location evidence="10">Cytoplasm</location>
    </subcellularLocation>
</comment>
<dbReference type="SUPFAM" id="SSF52540">
    <property type="entry name" value="P-loop containing nucleoside triphosphate hydrolases"/>
    <property type="match status" value="1"/>
</dbReference>
<accession>A0A1U9YNI7</accession>
<dbReference type="GO" id="GO:0030488">
    <property type="term" value="P:tRNA methylation"/>
    <property type="evidence" value="ECO:0007669"/>
    <property type="project" value="TreeGrafter"/>
</dbReference>
<keyword evidence="2 10" id="KW-0963">Cytoplasm</keyword>
<sequence>MLKETIAAISTPLGEGGISVIRVSGDESIAIVNKIFKSRTPLTEAETHTVHYGHIVDTDGHKVEEVLVTVMRAPRSFTTEDVVEVSCHGGIVSVKKVLDLLLDQGARLAEPGEFTKRAFLNGRIDLTQAEAVIDLIRAKSDRAFQIALKQVDGILSKRIRKIRQELVELMAHVEVNIDYPEHDVAEMTHELILDKCNKGIQEIDFLLHTAQQGKILREGIVTAIVGKPNVGKSSLMNALAQENRAIVTDIPGTTRDVIEEYVNVGGIPLKLLDTAGIRETTDVVEQIGVERSRSALSEADLILLVLNSSEPLEEEELRLLSQLKDRQTLIILNKTDLPLGLHLEDICNLYPKEQVVKLSLIQQKGLEDLEKAISGLFFEGRLESGDMNYVSNVRHIHLLKQAKQSLQDAIEANENGVPIDMIQIDLRAAWEQLGEIIGDSVAESLIDQIFSQFCLGK</sequence>
<evidence type="ECO:0000313" key="12">
    <source>
        <dbReference type="EMBL" id="ARF68382.1"/>
    </source>
</evidence>
<dbReference type="InterPro" id="IPR025867">
    <property type="entry name" value="MnmE_helical"/>
</dbReference>
<dbReference type="GO" id="GO:0005829">
    <property type="term" value="C:cytosol"/>
    <property type="evidence" value="ECO:0007669"/>
    <property type="project" value="TreeGrafter"/>
</dbReference>
<evidence type="ECO:0000313" key="13">
    <source>
        <dbReference type="Proteomes" id="UP000192727"/>
    </source>
</evidence>
<evidence type="ECO:0000256" key="6">
    <source>
        <dbReference type="ARBA" id="ARBA00022801"/>
    </source>
</evidence>
<evidence type="ECO:0000256" key="5">
    <source>
        <dbReference type="ARBA" id="ARBA00022741"/>
    </source>
</evidence>
<evidence type="ECO:0000256" key="8">
    <source>
        <dbReference type="ARBA" id="ARBA00022958"/>
    </source>
</evidence>
<keyword evidence="7 10" id="KW-0460">Magnesium</keyword>
<dbReference type="InterPro" id="IPR027266">
    <property type="entry name" value="TrmE/GcvT-like"/>
</dbReference>
<name>A0A1U9YNI7_9BACL</name>
<comment type="cofactor">
    <cofactor evidence="10">
        <name>K(+)</name>
        <dbReference type="ChEBI" id="CHEBI:29103"/>
    </cofactor>
    <text evidence="10">Binds 1 potassium ion per subunit.</text>
</comment>
<evidence type="ECO:0000256" key="9">
    <source>
        <dbReference type="ARBA" id="ARBA00023134"/>
    </source>
</evidence>
<proteinExistence type="inferred from homology"/>
<dbReference type="InterPro" id="IPR005225">
    <property type="entry name" value="Small_GTP-bd"/>
</dbReference>
<dbReference type="GO" id="GO:0042802">
    <property type="term" value="F:identical protein binding"/>
    <property type="evidence" value="ECO:0007669"/>
    <property type="project" value="UniProtKB-ARBA"/>
</dbReference>
<dbReference type="EMBL" id="CP020557">
    <property type="protein sequence ID" value="ARF68382.1"/>
    <property type="molecule type" value="Genomic_DNA"/>
</dbReference>
<feature type="binding site" evidence="10">
    <location>
        <position position="123"/>
    </location>
    <ligand>
        <name>(6S)-5-formyl-5,6,7,8-tetrahydrofolate</name>
        <dbReference type="ChEBI" id="CHEBI:57457"/>
    </ligand>
</feature>
<evidence type="ECO:0000256" key="4">
    <source>
        <dbReference type="ARBA" id="ARBA00022723"/>
    </source>
</evidence>
<dbReference type="PANTHER" id="PTHR42714">
    <property type="entry name" value="TRNA MODIFICATION GTPASE GTPBP3"/>
    <property type="match status" value="1"/>
</dbReference>
<feature type="binding site" evidence="10">
    <location>
        <position position="457"/>
    </location>
    <ligand>
        <name>(6S)-5-formyl-5,6,7,8-tetrahydrofolate</name>
        <dbReference type="ChEBI" id="CHEBI:57457"/>
    </ligand>
</feature>
<dbReference type="InterPro" id="IPR018948">
    <property type="entry name" value="GTP-bd_TrmE_N"/>
</dbReference>
<dbReference type="FunFam" id="3.40.50.300:FF:000494">
    <property type="entry name" value="tRNA modification GTPase MnmE"/>
    <property type="match status" value="1"/>
</dbReference>
<feature type="binding site" evidence="10">
    <location>
        <position position="248"/>
    </location>
    <ligand>
        <name>K(+)</name>
        <dbReference type="ChEBI" id="CHEBI:29103"/>
    </ligand>
</feature>
<feature type="binding site" evidence="10">
    <location>
        <position position="233"/>
    </location>
    <ligand>
        <name>Mg(2+)</name>
        <dbReference type="ChEBI" id="CHEBI:18420"/>
    </ligand>
</feature>
<dbReference type="InterPro" id="IPR027417">
    <property type="entry name" value="P-loop_NTPase"/>
</dbReference>
<dbReference type="GO" id="GO:0046872">
    <property type="term" value="F:metal ion binding"/>
    <property type="evidence" value="ECO:0007669"/>
    <property type="project" value="UniProtKB-KW"/>
</dbReference>
<dbReference type="PANTHER" id="PTHR42714:SF2">
    <property type="entry name" value="TRNA MODIFICATION GTPASE GTPBP3, MITOCHONDRIAL"/>
    <property type="match status" value="1"/>
</dbReference>
<evidence type="ECO:0000256" key="3">
    <source>
        <dbReference type="ARBA" id="ARBA00022694"/>
    </source>
</evidence>
<keyword evidence="5 10" id="KW-0547">Nucleotide-binding</keyword>
<gene>
    <name evidence="10" type="primary">mnmE</name>
    <name evidence="10" type="synonym">trmE</name>
    <name evidence="12" type="ORF">B7C51_12025</name>
</gene>
<evidence type="ECO:0000256" key="7">
    <source>
        <dbReference type="ARBA" id="ARBA00022842"/>
    </source>
</evidence>
<dbReference type="GO" id="GO:0003924">
    <property type="term" value="F:GTPase activity"/>
    <property type="evidence" value="ECO:0007669"/>
    <property type="project" value="UniProtKB-UniRule"/>
</dbReference>
<dbReference type="GeneID" id="64221067"/>
<dbReference type="Gene3D" id="3.40.50.300">
    <property type="entry name" value="P-loop containing nucleotide triphosphate hydrolases"/>
    <property type="match status" value="1"/>
</dbReference>
<dbReference type="SUPFAM" id="SSF116878">
    <property type="entry name" value="TrmE connector domain"/>
    <property type="match status" value="1"/>
</dbReference>
<dbReference type="GO" id="GO:0005525">
    <property type="term" value="F:GTP binding"/>
    <property type="evidence" value="ECO:0007669"/>
    <property type="project" value="UniProtKB-UniRule"/>
</dbReference>
<dbReference type="InterPro" id="IPR031168">
    <property type="entry name" value="G_TrmE"/>
</dbReference>
<feature type="binding site" evidence="10">
    <location>
        <begin position="248"/>
        <end position="254"/>
    </location>
    <ligand>
        <name>GTP</name>
        <dbReference type="ChEBI" id="CHEBI:37565"/>
    </ligand>
</feature>
<evidence type="ECO:0000256" key="11">
    <source>
        <dbReference type="RuleBase" id="RU003313"/>
    </source>
</evidence>